<organism evidence="2 3">
    <name type="scientific">Coraliomargarita akajimensis (strain DSM 45221 / IAM 15411 / JCM 23193 / KCTC 12865 / 04OKA010-24)</name>
    <dbReference type="NCBI Taxonomy" id="583355"/>
    <lineage>
        <taxon>Bacteria</taxon>
        <taxon>Pseudomonadati</taxon>
        <taxon>Verrucomicrobiota</taxon>
        <taxon>Opitutia</taxon>
        <taxon>Puniceicoccales</taxon>
        <taxon>Coraliomargaritaceae</taxon>
        <taxon>Coraliomargarita</taxon>
    </lineage>
</organism>
<dbReference type="Pfam" id="PF07883">
    <property type="entry name" value="Cupin_2"/>
    <property type="match status" value="1"/>
</dbReference>
<accession>D5EHQ9</accession>
<gene>
    <name evidence="2" type="ordered locus">Caka_1079</name>
</gene>
<dbReference type="RefSeq" id="WP_013042822.1">
    <property type="nucleotide sequence ID" value="NC_014008.1"/>
</dbReference>
<dbReference type="InterPro" id="IPR014710">
    <property type="entry name" value="RmlC-like_jellyroll"/>
</dbReference>
<keyword evidence="3" id="KW-1185">Reference proteome</keyword>
<dbReference type="Proteomes" id="UP000000925">
    <property type="component" value="Chromosome"/>
</dbReference>
<dbReference type="eggNOG" id="COG0662">
    <property type="taxonomic scope" value="Bacteria"/>
</dbReference>
<dbReference type="HOGENOM" id="CLU_129810_1_1_0"/>
<feature type="domain" description="Cupin type-2" evidence="1">
    <location>
        <begin position="44"/>
        <end position="108"/>
    </location>
</feature>
<dbReference type="Gene3D" id="2.60.120.10">
    <property type="entry name" value="Jelly Rolls"/>
    <property type="match status" value="1"/>
</dbReference>
<dbReference type="InterPro" id="IPR013096">
    <property type="entry name" value="Cupin_2"/>
</dbReference>
<dbReference type="InterPro" id="IPR011051">
    <property type="entry name" value="RmlC_Cupin_sf"/>
</dbReference>
<dbReference type="InterPro" id="IPR052044">
    <property type="entry name" value="PKS_Associated_Protein"/>
</dbReference>
<dbReference type="OrthoDB" id="6058at2"/>
<dbReference type="PANTHER" id="PTHR36114">
    <property type="entry name" value="16.7 KDA PROTEIN IN WHIE LOCUS"/>
    <property type="match status" value="1"/>
</dbReference>
<sequence length="123" mass="13362">MQCVKIIRADCSTEYSTPERCAIWELSNDSDDPAVSVARARVSAGVTTAWHALAGVVERYVILAGEGIVEVGDLAPTKVHAGDVVHIPAGTRQRIRNEGPKDLLFHAVCTPRYTPECYIALED</sequence>
<proteinExistence type="predicted"/>
<dbReference type="SUPFAM" id="SSF51182">
    <property type="entry name" value="RmlC-like cupins"/>
    <property type="match status" value="1"/>
</dbReference>
<protein>
    <submittedName>
        <fullName evidence="2">Cupin 2 conserved barrel domain protein</fullName>
    </submittedName>
</protein>
<dbReference type="CDD" id="cd02214">
    <property type="entry name" value="cupin_MJ1618"/>
    <property type="match status" value="1"/>
</dbReference>
<evidence type="ECO:0000313" key="2">
    <source>
        <dbReference type="EMBL" id="ADE54100.1"/>
    </source>
</evidence>
<name>D5EHQ9_CORAD</name>
<dbReference type="KEGG" id="caa:Caka_1079"/>
<dbReference type="STRING" id="583355.Caka_1079"/>
<evidence type="ECO:0000313" key="3">
    <source>
        <dbReference type="Proteomes" id="UP000000925"/>
    </source>
</evidence>
<dbReference type="EMBL" id="CP001998">
    <property type="protein sequence ID" value="ADE54100.1"/>
    <property type="molecule type" value="Genomic_DNA"/>
</dbReference>
<dbReference type="PANTHER" id="PTHR36114:SF8">
    <property type="entry name" value="CUPIN TYPE-1 DOMAIN-CONTAINING PROTEIN"/>
    <property type="match status" value="1"/>
</dbReference>
<evidence type="ECO:0000259" key="1">
    <source>
        <dbReference type="Pfam" id="PF07883"/>
    </source>
</evidence>
<reference evidence="2 3" key="1">
    <citation type="journal article" date="2010" name="Stand. Genomic Sci.">
        <title>Complete genome sequence of Coraliomargarita akajimensis type strain (04OKA010-24).</title>
        <authorList>
            <person name="Mavromatis K."/>
            <person name="Abt B."/>
            <person name="Brambilla E."/>
            <person name="Lapidus A."/>
            <person name="Copeland A."/>
            <person name="Deshpande S."/>
            <person name="Nolan M."/>
            <person name="Lucas S."/>
            <person name="Tice H."/>
            <person name="Cheng J.F."/>
            <person name="Han C."/>
            <person name="Detter J.C."/>
            <person name="Woyke T."/>
            <person name="Goodwin L."/>
            <person name="Pitluck S."/>
            <person name="Held B."/>
            <person name="Brettin T."/>
            <person name="Tapia R."/>
            <person name="Ivanova N."/>
            <person name="Mikhailova N."/>
            <person name="Pati A."/>
            <person name="Liolios K."/>
            <person name="Chen A."/>
            <person name="Palaniappan K."/>
            <person name="Land M."/>
            <person name="Hauser L."/>
            <person name="Chang Y.J."/>
            <person name="Jeffries C.D."/>
            <person name="Rohde M."/>
            <person name="Goker M."/>
            <person name="Bristow J."/>
            <person name="Eisen J.A."/>
            <person name="Markowitz V."/>
            <person name="Hugenholtz P."/>
            <person name="Klenk H.P."/>
            <person name="Kyrpides N.C."/>
        </authorList>
    </citation>
    <scope>NUCLEOTIDE SEQUENCE [LARGE SCALE GENOMIC DNA]</scope>
    <source>
        <strain evidence="3">DSM 45221 / IAM 15411 / JCM 23193 / KCTC 12865</strain>
    </source>
</reference>
<dbReference type="AlphaFoldDB" id="D5EHQ9"/>